<dbReference type="EMBL" id="AFJL02000003">
    <property type="protein sequence ID" value="EMY07093.1"/>
    <property type="molecule type" value="Genomic_DNA"/>
</dbReference>
<reference evidence="1 2" key="1">
    <citation type="submission" date="2013-02" db="EMBL/GenBank/DDBJ databases">
        <authorList>
            <person name="Harkins D.M."/>
            <person name="Durkin A.S."/>
            <person name="Brinkac L.M."/>
            <person name="Haft D.H."/>
            <person name="Selengut J.D."/>
            <person name="Sanka R."/>
            <person name="DePew J."/>
            <person name="Purushe J."/>
            <person name="Whelen A.C."/>
            <person name="Vinetz J.M."/>
            <person name="Sutton G.G."/>
            <person name="Nierman W.C."/>
            <person name="Fouts D.E."/>
        </authorList>
    </citation>
    <scope>NUCLEOTIDE SEQUENCE [LARGE SCALE GENOMIC DNA]</scope>
    <source>
        <strain evidence="1 2">2002000626</strain>
    </source>
</reference>
<sequence length="49" mass="5646">MNVKKIEAKEPAKRSFKLSVSFLELNKTPPECRSLKTFSEFSKSRSIIN</sequence>
<gene>
    <name evidence="1" type="ORF">LEP1GSC029_0536</name>
</gene>
<organism evidence="1 2">
    <name type="scientific">Leptospira interrogans str. 2002000626</name>
    <dbReference type="NCBI Taxonomy" id="996803"/>
    <lineage>
        <taxon>Bacteria</taxon>
        <taxon>Pseudomonadati</taxon>
        <taxon>Spirochaetota</taxon>
        <taxon>Spirochaetia</taxon>
        <taxon>Leptospirales</taxon>
        <taxon>Leptospiraceae</taxon>
        <taxon>Leptospira</taxon>
    </lineage>
</organism>
<evidence type="ECO:0000313" key="2">
    <source>
        <dbReference type="Proteomes" id="UP000012329"/>
    </source>
</evidence>
<accession>A0A829D7N8</accession>
<proteinExistence type="predicted"/>
<evidence type="ECO:0000313" key="1">
    <source>
        <dbReference type="EMBL" id="EMY07093.1"/>
    </source>
</evidence>
<dbReference type="Proteomes" id="UP000012329">
    <property type="component" value="Unassembled WGS sequence"/>
</dbReference>
<dbReference type="AlphaFoldDB" id="A0A829D7N8"/>
<protein>
    <submittedName>
        <fullName evidence="1">Uncharacterized protein</fullName>
    </submittedName>
</protein>
<comment type="caution">
    <text evidence="1">The sequence shown here is derived from an EMBL/GenBank/DDBJ whole genome shotgun (WGS) entry which is preliminary data.</text>
</comment>
<name>A0A829D7N8_LEPIR</name>